<keyword evidence="3" id="KW-1185">Reference proteome</keyword>
<dbReference type="AlphaFoldDB" id="A0A2K1L321"/>
<organism evidence="1">
    <name type="scientific">Physcomitrium patens</name>
    <name type="common">Spreading-leaved earth moss</name>
    <name type="synonym">Physcomitrella patens</name>
    <dbReference type="NCBI Taxonomy" id="3218"/>
    <lineage>
        <taxon>Eukaryota</taxon>
        <taxon>Viridiplantae</taxon>
        <taxon>Streptophyta</taxon>
        <taxon>Embryophyta</taxon>
        <taxon>Bryophyta</taxon>
        <taxon>Bryophytina</taxon>
        <taxon>Bryopsida</taxon>
        <taxon>Funariidae</taxon>
        <taxon>Funariales</taxon>
        <taxon>Funariaceae</taxon>
        <taxon>Physcomitrium</taxon>
    </lineage>
</organism>
<reference evidence="1 3" key="2">
    <citation type="journal article" date="2018" name="Plant J.">
        <title>The Physcomitrella patens chromosome-scale assembly reveals moss genome structure and evolution.</title>
        <authorList>
            <person name="Lang D."/>
            <person name="Ullrich K.K."/>
            <person name="Murat F."/>
            <person name="Fuchs J."/>
            <person name="Jenkins J."/>
            <person name="Haas F.B."/>
            <person name="Piednoel M."/>
            <person name="Gundlach H."/>
            <person name="Van Bel M."/>
            <person name="Meyberg R."/>
            <person name="Vives C."/>
            <person name="Morata J."/>
            <person name="Symeonidi A."/>
            <person name="Hiss M."/>
            <person name="Muchero W."/>
            <person name="Kamisugi Y."/>
            <person name="Saleh O."/>
            <person name="Blanc G."/>
            <person name="Decker E.L."/>
            <person name="van Gessel N."/>
            <person name="Grimwood J."/>
            <person name="Hayes R.D."/>
            <person name="Graham S.W."/>
            <person name="Gunter L.E."/>
            <person name="McDaniel S.F."/>
            <person name="Hoernstein S.N.W."/>
            <person name="Larsson A."/>
            <person name="Li F.W."/>
            <person name="Perroud P.F."/>
            <person name="Phillips J."/>
            <person name="Ranjan P."/>
            <person name="Rokshar D.S."/>
            <person name="Rothfels C.J."/>
            <person name="Schneider L."/>
            <person name="Shu S."/>
            <person name="Stevenson D.W."/>
            <person name="Thummler F."/>
            <person name="Tillich M."/>
            <person name="Villarreal Aguilar J.C."/>
            <person name="Widiez T."/>
            <person name="Wong G.K."/>
            <person name="Wymore A."/>
            <person name="Zhang Y."/>
            <person name="Zimmer A.D."/>
            <person name="Quatrano R.S."/>
            <person name="Mayer K.F.X."/>
            <person name="Goodstein D."/>
            <person name="Casacuberta J.M."/>
            <person name="Vandepoele K."/>
            <person name="Reski R."/>
            <person name="Cuming A.C."/>
            <person name="Tuskan G.A."/>
            <person name="Maumus F."/>
            <person name="Salse J."/>
            <person name="Schmutz J."/>
            <person name="Rensing S.A."/>
        </authorList>
    </citation>
    <scope>NUCLEOTIDE SEQUENCE [LARGE SCALE GENOMIC DNA]</scope>
    <source>
        <strain evidence="2 3">cv. Gransden 2004</strain>
    </source>
</reference>
<name>A0A2K1L321_PHYPA</name>
<dbReference type="EnsemblPlants" id="Pp3c2_26160V3.1">
    <property type="protein sequence ID" value="PAC:32936719.CDS.1"/>
    <property type="gene ID" value="Pp3c2_26160"/>
</dbReference>
<protein>
    <submittedName>
        <fullName evidence="1 2">Uncharacterized protein</fullName>
    </submittedName>
</protein>
<dbReference type="Proteomes" id="UP000006727">
    <property type="component" value="Chromosome 2"/>
</dbReference>
<evidence type="ECO:0000313" key="1">
    <source>
        <dbReference type="EMBL" id="PNR60421.1"/>
    </source>
</evidence>
<proteinExistence type="predicted"/>
<gene>
    <name evidence="1" type="ORF">PHYPA_003214</name>
</gene>
<dbReference type="EMBL" id="ABEU02000002">
    <property type="protein sequence ID" value="PNR60421.1"/>
    <property type="molecule type" value="Genomic_DNA"/>
</dbReference>
<dbReference type="Gramene" id="Pp3c2_26160V3.1">
    <property type="protein sequence ID" value="PAC:32936719.CDS.1"/>
    <property type="gene ID" value="Pp3c2_26160"/>
</dbReference>
<evidence type="ECO:0000313" key="3">
    <source>
        <dbReference type="Proteomes" id="UP000006727"/>
    </source>
</evidence>
<dbReference type="PaxDb" id="3218-PP1S119_9V6.1"/>
<sequence length="76" mass="8284">MCYLSASSRKSLPSNEIPRAVDVGTPVSTSSMLLTEASTSPVYYRYPSKTSSIAILNRRDASLTSLLWLTGCVKRP</sequence>
<reference evidence="2" key="3">
    <citation type="submission" date="2020-12" db="UniProtKB">
        <authorList>
            <consortium name="EnsemblPlants"/>
        </authorList>
    </citation>
    <scope>IDENTIFICATION</scope>
</reference>
<dbReference type="InParanoid" id="A0A2K1L321"/>
<evidence type="ECO:0000313" key="2">
    <source>
        <dbReference type="EnsemblPlants" id="PAC:32936719.CDS.1"/>
    </source>
</evidence>
<reference evidence="1 3" key="1">
    <citation type="journal article" date="2008" name="Science">
        <title>The Physcomitrella genome reveals evolutionary insights into the conquest of land by plants.</title>
        <authorList>
            <person name="Rensing S."/>
            <person name="Lang D."/>
            <person name="Zimmer A."/>
            <person name="Terry A."/>
            <person name="Salamov A."/>
            <person name="Shapiro H."/>
            <person name="Nishiyama T."/>
            <person name="Perroud P.-F."/>
            <person name="Lindquist E."/>
            <person name="Kamisugi Y."/>
            <person name="Tanahashi T."/>
            <person name="Sakakibara K."/>
            <person name="Fujita T."/>
            <person name="Oishi K."/>
            <person name="Shin-I T."/>
            <person name="Kuroki Y."/>
            <person name="Toyoda A."/>
            <person name="Suzuki Y."/>
            <person name="Hashimoto A."/>
            <person name="Yamaguchi K."/>
            <person name="Sugano A."/>
            <person name="Kohara Y."/>
            <person name="Fujiyama A."/>
            <person name="Anterola A."/>
            <person name="Aoki S."/>
            <person name="Ashton N."/>
            <person name="Barbazuk W.B."/>
            <person name="Barker E."/>
            <person name="Bennetzen J."/>
            <person name="Bezanilla M."/>
            <person name="Blankenship R."/>
            <person name="Cho S.H."/>
            <person name="Dutcher S."/>
            <person name="Estelle M."/>
            <person name="Fawcett J.A."/>
            <person name="Gundlach H."/>
            <person name="Hanada K."/>
            <person name="Heyl A."/>
            <person name="Hicks K.A."/>
            <person name="Hugh J."/>
            <person name="Lohr M."/>
            <person name="Mayer K."/>
            <person name="Melkozernov A."/>
            <person name="Murata T."/>
            <person name="Nelson D."/>
            <person name="Pils B."/>
            <person name="Prigge M."/>
            <person name="Reiss B."/>
            <person name="Renner T."/>
            <person name="Rombauts S."/>
            <person name="Rushton P."/>
            <person name="Sanderfoot A."/>
            <person name="Schween G."/>
            <person name="Shiu S.-H."/>
            <person name="Stueber K."/>
            <person name="Theodoulou F.L."/>
            <person name="Tu H."/>
            <person name="Van de Peer Y."/>
            <person name="Verrier P.J."/>
            <person name="Waters E."/>
            <person name="Wood A."/>
            <person name="Yang L."/>
            <person name="Cove D."/>
            <person name="Cuming A."/>
            <person name="Hasebe M."/>
            <person name="Lucas S."/>
            <person name="Mishler D.B."/>
            <person name="Reski R."/>
            <person name="Grigoriev I."/>
            <person name="Quatrano R.S."/>
            <person name="Boore J.L."/>
        </authorList>
    </citation>
    <scope>NUCLEOTIDE SEQUENCE [LARGE SCALE GENOMIC DNA]</scope>
    <source>
        <strain evidence="2 3">cv. Gransden 2004</strain>
    </source>
</reference>
<accession>A0A2K1L321</accession>